<reference evidence="2" key="3">
    <citation type="submission" date="2015-04" db="UniProtKB">
        <authorList>
            <consortium name="EnsemblPlants"/>
        </authorList>
    </citation>
    <scope>IDENTIFICATION</scope>
    <source>
        <strain evidence="2">cv. Jemalong A17</strain>
    </source>
</reference>
<evidence type="ECO:0000313" key="2">
    <source>
        <dbReference type="EnsemblPlants" id="AES88085"/>
    </source>
</evidence>
<dbReference type="EnsemblPlants" id="AES88085">
    <property type="protein sequence ID" value="AES88085"/>
    <property type="gene ID" value="MTR_4g047570"/>
</dbReference>
<sequence length="97" mass="10584">MFSWDDKYVGAQILAAKLVLDATVESSGIWAQYKANAEQFICSCPWGNIIINVSTATFAMFIYSQYLSPKQASLQCSDGVLSPSDLTSLVQAQVIQP</sequence>
<name>G7JVY0_MEDTR</name>
<evidence type="ECO:0000313" key="1">
    <source>
        <dbReference type="EMBL" id="AES88085.2"/>
    </source>
</evidence>
<keyword evidence="1" id="KW-0378">Hydrolase</keyword>
<dbReference type="HOGENOM" id="CLU_2349953_0_0_1"/>
<dbReference type="eggNOG" id="ENOG502QRF6">
    <property type="taxonomic scope" value="Eukaryota"/>
</dbReference>
<reference evidence="1 3" key="2">
    <citation type="journal article" date="2014" name="BMC Genomics">
        <title>An improved genome release (version Mt4.0) for the model legume Medicago truncatula.</title>
        <authorList>
            <person name="Tang H."/>
            <person name="Krishnakumar V."/>
            <person name="Bidwell S."/>
            <person name="Rosen B."/>
            <person name="Chan A."/>
            <person name="Zhou S."/>
            <person name="Gentzbittel L."/>
            <person name="Childs K.L."/>
            <person name="Yandell M."/>
            <person name="Gundlach H."/>
            <person name="Mayer K.F."/>
            <person name="Schwartz D.C."/>
            <person name="Town C.D."/>
        </authorList>
    </citation>
    <scope>GENOME REANNOTATION</scope>
    <source>
        <strain evidence="2 3">cv. Jemalong A17</strain>
    </source>
</reference>
<accession>A0A0C3WVR7</accession>
<evidence type="ECO:0000313" key="3">
    <source>
        <dbReference type="Proteomes" id="UP000002051"/>
    </source>
</evidence>
<dbReference type="Proteomes" id="UP000002051">
    <property type="component" value="Chromosome 4"/>
</dbReference>
<keyword evidence="3" id="KW-1185">Reference proteome</keyword>
<dbReference type="InterPro" id="IPR008928">
    <property type="entry name" value="6-hairpin_glycosidase_sf"/>
</dbReference>
<dbReference type="STRING" id="3880.G7JVY0"/>
<protein>
    <submittedName>
        <fullName evidence="1">Glycosyl hydrolase 9B9</fullName>
    </submittedName>
</protein>
<accession>G7JVY0</accession>
<gene>
    <name evidence="1" type="ordered locus">MTR_4g047570</name>
</gene>
<dbReference type="GO" id="GO:0005975">
    <property type="term" value="P:carbohydrate metabolic process"/>
    <property type="evidence" value="ECO:0007669"/>
    <property type="project" value="InterPro"/>
</dbReference>
<proteinExistence type="predicted"/>
<dbReference type="PaxDb" id="3880-AES88085"/>
<dbReference type="SUPFAM" id="SSF48208">
    <property type="entry name" value="Six-hairpin glycosidases"/>
    <property type="match status" value="1"/>
</dbReference>
<dbReference type="EMBL" id="CM001220">
    <property type="protein sequence ID" value="AES88085.2"/>
    <property type="molecule type" value="Genomic_DNA"/>
</dbReference>
<reference evidence="1 3" key="1">
    <citation type="journal article" date="2011" name="Nature">
        <title>The Medicago genome provides insight into the evolution of rhizobial symbioses.</title>
        <authorList>
            <person name="Young N.D."/>
            <person name="Debelle F."/>
            <person name="Oldroyd G.E."/>
            <person name="Geurts R."/>
            <person name="Cannon S.B."/>
            <person name="Udvardi M.K."/>
            <person name="Benedito V.A."/>
            <person name="Mayer K.F."/>
            <person name="Gouzy J."/>
            <person name="Schoof H."/>
            <person name="Van de Peer Y."/>
            <person name="Proost S."/>
            <person name="Cook D.R."/>
            <person name="Meyers B.C."/>
            <person name="Spannagl M."/>
            <person name="Cheung F."/>
            <person name="De Mita S."/>
            <person name="Krishnakumar V."/>
            <person name="Gundlach H."/>
            <person name="Zhou S."/>
            <person name="Mudge J."/>
            <person name="Bharti A.K."/>
            <person name="Murray J.D."/>
            <person name="Naoumkina M.A."/>
            <person name="Rosen B."/>
            <person name="Silverstein K.A."/>
            <person name="Tang H."/>
            <person name="Rombauts S."/>
            <person name="Zhao P.X."/>
            <person name="Zhou P."/>
            <person name="Barbe V."/>
            <person name="Bardou P."/>
            <person name="Bechner M."/>
            <person name="Bellec A."/>
            <person name="Berger A."/>
            <person name="Berges H."/>
            <person name="Bidwell S."/>
            <person name="Bisseling T."/>
            <person name="Choisne N."/>
            <person name="Couloux A."/>
            <person name="Denny R."/>
            <person name="Deshpande S."/>
            <person name="Dai X."/>
            <person name="Doyle J.J."/>
            <person name="Dudez A.M."/>
            <person name="Farmer A.D."/>
            <person name="Fouteau S."/>
            <person name="Franken C."/>
            <person name="Gibelin C."/>
            <person name="Gish J."/>
            <person name="Goldstein S."/>
            <person name="Gonzalez A.J."/>
            <person name="Green P.J."/>
            <person name="Hallab A."/>
            <person name="Hartog M."/>
            <person name="Hua A."/>
            <person name="Humphray S.J."/>
            <person name="Jeong D.H."/>
            <person name="Jing Y."/>
            <person name="Jocker A."/>
            <person name="Kenton S.M."/>
            <person name="Kim D.J."/>
            <person name="Klee K."/>
            <person name="Lai H."/>
            <person name="Lang C."/>
            <person name="Lin S."/>
            <person name="Macmil S.L."/>
            <person name="Magdelenat G."/>
            <person name="Matthews L."/>
            <person name="McCorrison J."/>
            <person name="Monaghan E.L."/>
            <person name="Mun J.H."/>
            <person name="Najar F.Z."/>
            <person name="Nicholson C."/>
            <person name="Noirot C."/>
            <person name="O'Bleness M."/>
            <person name="Paule C.R."/>
            <person name="Poulain J."/>
            <person name="Prion F."/>
            <person name="Qin B."/>
            <person name="Qu C."/>
            <person name="Retzel E.F."/>
            <person name="Riddle C."/>
            <person name="Sallet E."/>
            <person name="Samain S."/>
            <person name="Samson N."/>
            <person name="Sanders I."/>
            <person name="Saurat O."/>
            <person name="Scarpelli C."/>
            <person name="Schiex T."/>
            <person name="Segurens B."/>
            <person name="Severin A.J."/>
            <person name="Sherrier D.J."/>
            <person name="Shi R."/>
            <person name="Sims S."/>
            <person name="Singer S.R."/>
            <person name="Sinharoy S."/>
            <person name="Sterck L."/>
            <person name="Viollet A."/>
            <person name="Wang B.B."/>
            <person name="Wang K."/>
            <person name="Wang M."/>
            <person name="Wang X."/>
            <person name="Warfsmann J."/>
            <person name="Weissenbach J."/>
            <person name="White D.D."/>
            <person name="White J.D."/>
            <person name="Wiley G.B."/>
            <person name="Wincker P."/>
            <person name="Xing Y."/>
            <person name="Yang L."/>
            <person name="Yao Z."/>
            <person name="Ying F."/>
            <person name="Zhai J."/>
            <person name="Zhou L."/>
            <person name="Zuber A."/>
            <person name="Denarie J."/>
            <person name="Dixon R.A."/>
            <person name="May G.D."/>
            <person name="Schwartz D.C."/>
            <person name="Rogers J."/>
            <person name="Quetier F."/>
            <person name="Town C.D."/>
            <person name="Roe B.A."/>
        </authorList>
    </citation>
    <scope>NUCLEOTIDE SEQUENCE [LARGE SCALE GENOMIC DNA]</scope>
    <source>
        <strain evidence="1">A17</strain>
        <strain evidence="2 3">cv. Jemalong A17</strain>
    </source>
</reference>
<dbReference type="AlphaFoldDB" id="G7JVY0"/>
<organism evidence="1 3">
    <name type="scientific">Medicago truncatula</name>
    <name type="common">Barrel medic</name>
    <name type="synonym">Medicago tribuloides</name>
    <dbReference type="NCBI Taxonomy" id="3880"/>
    <lineage>
        <taxon>Eukaryota</taxon>
        <taxon>Viridiplantae</taxon>
        <taxon>Streptophyta</taxon>
        <taxon>Embryophyta</taxon>
        <taxon>Tracheophyta</taxon>
        <taxon>Spermatophyta</taxon>
        <taxon>Magnoliopsida</taxon>
        <taxon>eudicotyledons</taxon>
        <taxon>Gunneridae</taxon>
        <taxon>Pentapetalae</taxon>
        <taxon>rosids</taxon>
        <taxon>fabids</taxon>
        <taxon>Fabales</taxon>
        <taxon>Fabaceae</taxon>
        <taxon>Papilionoideae</taxon>
        <taxon>50 kb inversion clade</taxon>
        <taxon>NPAAA clade</taxon>
        <taxon>Hologalegina</taxon>
        <taxon>IRL clade</taxon>
        <taxon>Trifolieae</taxon>
        <taxon>Medicago</taxon>
    </lineage>
</organism>
<dbReference type="GO" id="GO:0016787">
    <property type="term" value="F:hydrolase activity"/>
    <property type="evidence" value="ECO:0007669"/>
    <property type="project" value="UniProtKB-KW"/>
</dbReference>